<reference evidence="2" key="1">
    <citation type="journal article" date="2020" name="BMC Genomics">
        <title>Correction to: Identification and distribution of gene clusters required for synthesis of sphingolipid metabolism inhibitors in diverse species of the filamentous fungus Fusarium.</title>
        <authorList>
            <person name="Kim H.S."/>
            <person name="Lohmar J.M."/>
            <person name="Busman M."/>
            <person name="Brown D.W."/>
            <person name="Naumann T.A."/>
            <person name="Divon H.H."/>
            <person name="Lysoe E."/>
            <person name="Uhlig S."/>
            <person name="Proctor R.H."/>
        </authorList>
    </citation>
    <scope>NUCLEOTIDE SEQUENCE</scope>
    <source>
        <strain evidence="2">NRRL 22465</strain>
    </source>
</reference>
<proteinExistence type="predicted"/>
<accession>A0A8H4UCX9</accession>
<comment type="caution">
    <text evidence="2">The sequence shown here is derived from an EMBL/GenBank/DDBJ whole genome shotgun (WGS) entry which is preliminary data.</text>
</comment>
<feature type="compositionally biased region" description="Low complexity" evidence="1">
    <location>
        <begin position="155"/>
        <end position="192"/>
    </location>
</feature>
<evidence type="ECO:0000313" key="2">
    <source>
        <dbReference type="EMBL" id="KAF4974130.1"/>
    </source>
</evidence>
<gene>
    <name evidence="2" type="ORF">FZEAL_8925</name>
</gene>
<feature type="compositionally biased region" description="Basic and acidic residues" evidence="1">
    <location>
        <begin position="222"/>
        <end position="232"/>
    </location>
</feature>
<feature type="compositionally biased region" description="Low complexity" evidence="1">
    <location>
        <begin position="311"/>
        <end position="322"/>
    </location>
</feature>
<feature type="compositionally biased region" description="Polar residues" evidence="1">
    <location>
        <begin position="206"/>
        <end position="221"/>
    </location>
</feature>
<feature type="region of interest" description="Disordered" evidence="1">
    <location>
        <begin position="151"/>
        <end position="194"/>
    </location>
</feature>
<organism evidence="2 3">
    <name type="scientific">Fusarium zealandicum</name>
    <dbReference type="NCBI Taxonomy" id="1053134"/>
    <lineage>
        <taxon>Eukaryota</taxon>
        <taxon>Fungi</taxon>
        <taxon>Dikarya</taxon>
        <taxon>Ascomycota</taxon>
        <taxon>Pezizomycotina</taxon>
        <taxon>Sordariomycetes</taxon>
        <taxon>Hypocreomycetidae</taxon>
        <taxon>Hypocreales</taxon>
        <taxon>Nectriaceae</taxon>
        <taxon>Fusarium</taxon>
        <taxon>Fusarium staphyleae species complex</taxon>
    </lineage>
</organism>
<feature type="compositionally biased region" description="Polar residues" evidence="1">
    <location>
        <begin position="21"/>
        <end position="35"/>
    </location>
</feature>
<dbReference type="EMBL" id="JABEYC010000798">
    <property type="protein sequence ID" value="KAF4974130.1"/>
    <property type="molecule type" value="Genomic_DNA"/>
</dbReference>
<dbReference type="Proteomes" id="UP000635477">
    <property type="component" value="Unassembled WGS sequence"/>
</dbReference>
<feature type="region of interest" description="Disordered" evidence="1">
    <location>
        <begin position="206"/>
        <end position="263"/>
    </location>
</feature>
<reference evidence="2" key="2">
    <citation type="submission" date="2020-05" db="EMBL/GenBank/DDBJ databases">
        <authorList>
            <person name="Kim H.-S."/>
            <person name="Proctor R.H."/>
            <person name="Brown D.W."/>
        </authorList>
    </citation>
    <scope>NUCLEOTIDE SEQUENCE</scope>
    <source>
        <strain evidence="2">NRRL 22465</strain>
    </source>
</reference>
<feature type="region of interest" description="Disordered" evidence="1">
    <location>
        <begin position="303"/>
        <end position="324"/>
    </location>
</feature>
<feature type="region of interest" description="Disordered" evidence="1">
    <location>
        <begin position="1"/>
        <end position="77"/>
    </location>
</feature>
<feature type="compositionally biased region" description="Basic and acidic residues" evidence="1">
    <location>
        <begin position="243"/>
        <end position="256"/>
    </location>
</feature>
<dbReference type="OrthoDB" id="4838114at2759"/>
<evidence type="ECO:0000313" key="3">
    <source>
        <dbReference type="Proteomes" id="UP000635477"/>
    </source>
</evidence>
<protein>
    <submittedName>
        <fullName evidence="2">Uncharacterized protein</fullName>
    </submittedName>
</protein>
<feature type="compositionally biased region" description="Polar residues" evidence="1">
    <location>
        <begin position="52"/>
        <end position="68"/>
    </location>
</feature>
<feature type="region of interest" description="Disordered" evidence="1">
    <location>
        <begin position="336"/>
        <end position="364"/>
    </location>
</feature>
<evidence type="ECO:0000256" key="1">
    <source>
        <dbReference type="SAM" id="MobiDB-lite"/>
    </source>
</evidence>
<keyword evidence="3" id="KW-1185">Reference proteome</keyword>
<name>A0A8H4UCX9_9HYPO</name>
<feature type="compositionally biased region" description="Acidic residues" evidence="1">
    <location>
        <begin position="103"/>
        <end position="121"/>
    </location>
</feature>
<feature type="region of interest" description="Disordered" evidence="1">
    <location>
        <begin position="101"/>
        <end position="139"/>
    </location>
</feature>
<dbReference type="AlphaFoldDB" id="A0A8H4UCX9"/>
<sequence>MSLSVTQRPPHRELDAPKLDTNISQHSQSRAQIDSPSVDIYSPSADADESCPDTTSASMISTKRQASVSGAPALPAKSSLRASRCLDGLVSHKLAPHDVYLSSEEDASSSADDFSDFELESASEKSQPSKRRASHEDTARLVSVVFAGKPSMVNLPRRSSSPIPSEVSSRPSSRLSSSSRPPSRLRRTSTLPVTLPVLDRRMSLLTSSSGSILHPPRTSSMEPRKLEKKRPEFLSIDPFAGKTEPEGKEEQNERPKTPKTPTGMFMRTLSLVKKRSRPSLNTHFASQSRDNLGLFTPTLPMEQVREESSTESESLPSRTPTPILNKAPTYHEIVKSASRRTSTAPVSPMSEPASPMTPNSTRSRLRLGIAAAAARRRSVRA</sequence>